<organism evidence="3 4">
    <name type="scientific">Champsocephalus esox</name>
    <name type="common">pike icefish</name>
    <dbReference type="NCBI Taxonomy" id="159716"/>
    <lineage>
        <taxon>Eukaryota</taxon>
        <taxon>Metazoa</taxon>
        <taxon>Chordata</taxon>
        <taxon>Craniata</taxon>
        <taxon>Vertebrata</taxon>
        <taxon>Euteleostomi</taxon>
        <taxon>Actinopterygii</taxon>
        <taxon>Neopterygii</taxon>
        <taxon>Teleostei</taxon>
        <taxon>Neoteleostei</taxon>
        <taxon>Acanthomorphata</taxon>
        <taxon>Eupercaria</taxon>
        <taxon>Perciformes</taxon>
        <taxon>Notothenioidei</taxon>
        <taxon>Channichthyidae</taxon>
        <taxon>Champsocephalus</taxon>
    </lineage>
</organism>
<sequence length="118" mass="13036">MRWTQLHEGLLILFSVSHISGDSPTQDMNRASLPGIVSMFELFVVFCLRAEHLCDAPPAMADQRSSKHGEEKEAKERHGAVSGDGSQPLGLWVMRLSWESAGAIASLVMSQWQDEQAL</sequence>
<evidence type="ECO:0000256" key="1">
    <source>
        <dbReference type="SAM" id="MobiDB-lite"/>
    </source>
</evidence>
<dbReference type="EMBL" id="JAULUE010002069">
    <property type="protein sequence ID" value="KAK5874983.1"/>
    <property type="molecule type" value="Genomic_DNA"/>
</dbReference>
<reference evidence="3 4" key="1">
    <citation type="journal article" date="2023" name="Mol. Biol. Evol.">
        <title>Genomics of Secondarily Temperate Adaptation in the Only Non-Antarctic Icefish.</title>
        <authorList>
            <person name="Rivera-Colon A.G."/>
            <person name="Rayamajhi N."/>
            <person name="Minhas B.F."/>
            <person name="Madrigal G."/>
            <person name="Bilyk K.T."/>
            <person name="Yoon V."/>
            <person name="Hune M."/>
            <person name="Gregory S."/>
            <person name="Cheng C.H.C."/>
            <person name="Catchen J.M."/>
        </authorList>
    </citation>
    <scope>NUCLEOTIDE SEQUENCE [LARGE SCALE GENOMIC DNA]</scope>
    <source>
        <strain evidence="3">JC2023a</strain>
    </source>
</reference>
<dbReference type="Proteomes" id="UP001335648">
    <property type="component" value="Unassembled WGS sequence"/>
</dbReference>
<gene>
    <name evidence="3" type="ORF">CesoFtcFv8_027519</name>
</gene>
<keyword evidence="4" id="KW-1185">Reference proteome</keyword>
<evidence type="ECO:0000313" key="3">
    <source>
        <dbReference type="EMBL" id="KAK5874983.1"/>
    </source>
</evidence>
<feature type="region of interest" description="Disordered" evidence="1">
    <location>
        <begin position="58"/>
        <end position="83"/>
    </location>
</feature>
<proteinExistence type="predicted"/>
<name>A0AAN7Y386_9TELE</name>
<accession>A0AAN7Y386</accession>
<feature type="compositionally biased region" description="Basic and acidic residues" evidence="1">
    <location>
        <begin position="64"/>
        <end position="79"/>
    </location>
</feature>
<evidence type="ECO:0000313" key="4">
    <source>
        <dbReference type="Proteomes" id="UP001335648"/>
    </source>
</evidence>
<protein>
    <submittedName>
        <fullName evidence="3">Uncharacterized protein</fullName>
    </submittedName>
</protein>
<comment type="caution">
    <text evidence="3">The sequence shown here is derived from an EMBL/GenBank/DDBJ whole genome shotgun (WGS) entry which is preliminary data.</text>
</comment>
<feature type="chain" id="PRO_5042865825" evidence="2">
    <location>
        <begin position="22"/>
        <end position="118"/>
    </location>
</feature>
<dbReference type="AlphaFoldDB" id="A0AAN7Y386"/>
<feature type="signal peptide" evidence="2">
    <location>
        <begin position="1"/>
        <end position="21"/>
    </location>
</feature>
<evidence type="ECO:0000256" key="2">
    <source>
        <dbReference type="SAM" id="SignalP"/>
    </source>
</evidence>
<keyword evidence="2" id="KW-0732">Signal</keyword>